<organism evidence="2 3">
    <name type="scientific">Anopheles culicifacies</name>
    <dbReference type="NCBI Taxonomy" id="139723"/>
    <lineage>
        <taxon>Eukaryota</taxon>
        <taxon>Metazoa</taxon>
        <taxon>Ecdysozoa</taxon>
        <taxon>Arthropoda</taxon>
        <taxon>Hexapoda</taxon>
        <taxon>Insecta</taxon>
        <taxon>Pterygota</taxon>
        <taxon>Neoptera</taxon>
        <taxon>Endopterygota</taxon>
        <taxon>Diptera</taxon>
        <taxon>Nematocera</taxon>
        <taxon>Culicoidea</taxon>
        <taxon>Culicidae</taxon>
        <taxon>Anophelinae</taxon>
        <taxon>Anopheles</taxon>
        <taxon>culicifacies species complex</taxon>
    </lineage>
</organism>
<feature type="signal peptide" evidence="1">
    <location>
        <begin position="1"/>
        <end position="20"/>
    </location>
</feature>
<dbReference type="EnsemblMetazoa" id="ACUA009752-RA">
    <property type="protein sequence ID" value="ACUA009752-PA"/>
    <property type="gene ID" value="ACUA009752"/>
</dbReference>
<name>A0A182M575_9DIPT</name>
<reference evidence="3" key="1">
    <citation type="submission" date="2013-09" db="EMBL/GenBank/DDBJ databases">
        <title>The Genome Sequence of Anopheles culicifacies species A.</title>
        <authorList>
            <consortium name="The Broad Institute Genomics Platform"/>
            <person name="Neafsey D.E."/>
            <person name="Besansky N."/>
            <person name="Howell P."/>
            <person name="Walton C."/>
            <person name="Young S.K."/>
            <person name="Zeng Q."/>
            <person name="Gargeya S."/>
            <person name="Fitzgerald M."/>
            <person name="Haas B."/>
            <person name="Abouelleil A."/>
            <person name="Allen A.W."/>
            <person name="Alvarado L."/>
            <person name="Arachchi H.M."/>
            <person name="Berlin A.M."/>
            <person name="Chapman S.B."/>
            <person name="Gainer-Dewar J."/>
            <person name="Goldberg J."/>
            <person name="Griggs A."/>
            <person name="Gujja S."/>
            <person name="Hansen M."/>
            <person name="Howarth C."/>
            <person name="Imamovic A."/>
            <person name="Ireland A."/>
            <person name="Larimer J."/>
            <person name="McCowan C."/>
            <person name="Murphy C."/>
            <person name="Pearson M."/>
            <person name="Poon T.W."/>
            <person name="Priest M."/>
            <person name="Roberts A."/>
            <person name="Saif S."/>
            <person name="Shea T."/>
            <person name="Sisk P."/>
            <person name="Sykes S."/>
            <person name="Wortman J."/>
            <person name="Nusbaum C."/>
            <person name="Birren B."/>
        </authorList>
    </citation>
    <scope>NUCLEOTIDE SEQUENCE [LARGE SCALE GENOMIC DNA]</scope>
    <source>
        <strain evidence="3">A-37</strain>
    </source>
</reference>
<feature type="chain" id="PRO_5008127868" description="Secreted protein" evidence="1">
    <location>
        <begin position="21"/>
        <end position="179"/>
    </location>
</feature>
<reference evidence="2" key="2">
    <citation type="submission" date="2020-05" db="UniProtKB">
        <authorList>
            <consortium name="EnsemblMetazoa"/>
        </authorList>
    </citation>
    <scope>IDENTIFICATION</scope>
    <source>
        <strain evidence="2">A-37</strain>
    </source>
</reference>
<dbReference type="AlphaFoldDB" id="A0A182M575"/>
<dbReference type="EMBL" id="AXCM01003582">
    <property type="status" value="NOT_ANNOTATED_CDS"/>
    <property type="molecule type" value="Genomic_DNA"/>
</dbReference>
<evidence type="ECO:0000313" key="2">
    <source>
        <dbReference type="EnsemblMetazoa" id="ACUA009752-PA"/>
    </source>
</evidence>
<dbReference type="Proteomes" id="UP000075883">
    <property type="component" value="Unassembled WGS sequence"/>
</dbReference>
<keyword evidence="1" id="KW-0732">Signal</keyword>
<accession>A0A182M575</accession>
<protein>
    <recommendedName>
        <fullName evidence="4">Secreted protein</fullName>
    </recommendedName>
</protein>
<dbReference type="VEuPathDB" id="VectorBase:ACUA009752"/>
<keyword evidence="3" id="KW-1185">Reference proteome</keyword>
<evidence type="ECO:0000313" key="3">
    <source>
        <dbReference type="Proteomes" id="UP000075883"/>
    </source>
</evidence>
<proteinExistence type="predicted"/>
<evidence type="ECO:0000256" key="1">
    <source>
        <dbReference type="SAM" id="SignalP"/>
    </source>
</evidence>
<sequence length="179" mass="21162">MLLWDWKSVLIVSFLFCAYAAVPNEDAPGIVQYQEWFSEYATILETTMQIKRQANSNATLYFNKELLKILANVTLEMRLIDNTTESTILQSSSLDQQCQQQVLEMFQIYRTFGQADFQTCVTYVTDLLHDWTKLRFFSYANILHREATEQTHRVSLILEQYNKVTQMDNILYELSEEYY</sequence>
<evidence type="ECO:0008006" key="4">
    <source>
        <dbReference type="Google" id="ProtNLM"/>
    </source>
</evidence>